<feature type="transmembrane region" description="Helical" evidence="1">
    <location>
        <begin position="36"/>
        <end position="59"/>
    </location>
</feature>
<name>A0A284VPF6_9EURY</name>
<dbReference type="AlphaFoldDB" id="A0A284VPF6"/>
<accession>A0A284VPF6</accession>
<feature type="transmembrane region" description="Helical" evidence="1">
    <location>
        <begin position="98"/>
        <end position="118"/>
    </location>
</feature>
<evidence type="ECO:0000313" key="4">
    <source>
        <dbReference type="Proteomes" id="UP000218615"/>
    </source>
</evidence>
<proteinExistence type="predicted"/>
<feature type="transmembrane region" description="Helical" evidence="1">
    <location>
        <begin position="154"/>
        <end position="175"/>
    </location>
</feature>
<evidence type="ECO:0000259" key="2">
    <source>
        <dbReference type="Pfam" id="PF07760"/>
    </source>
</evidence>
<dbReference type="PIRSF" id="PIRSF018671">
    <property type="entry name" value="UCP018671"/>
    <property type="match status" value="1"/>
</dbReference>
<protein>
    <submittedName>
        <fullName evidence="3">Putative membrane protein</fullName>
    </submittedName>
</protein>
<dbReference type="RefSeq" id="WP_096205700.1">
    <property type="nucleotide sequence ID" value="NZ_FZMP01000146.1"/>
</dbReference>
<feature type="transmembrane region" description="Helical" evidence="1">
    <location>
        <begin position="71"/>
        <end position="92"/>
    </location>
</feature>
<dbReference type="OrthoDB" id="82282at2157"/>
<reference evidence="4" key="1">
    <citation type="submission" date="2017-06" db="EMBL/GenBank/DDBJ databases">
        <authorList>
            <person name="Cremers G."/>
        </authorList>
    </citation>
    <scope>NUCLEOTIDE SEQUENCE [LARGE SCALE GENOMIC DNA]</scope>
</reference>
<keyword evidence="4" id="KW-1185">Reference proteome</keyword>
<feature type="transmembrane region" description="Helical" evidence="1">
    <location>
        <begin position="12"/>
        <end position="30"/>
    </location>
</feature>
<keyword evidence="1" id="KW-0472">Membrane</keyword>
<dbReference type="InterPro" id="IPR014495">
    <property type="entry name" value="UCP018671"/>
</dbReference>
<keyword evidence="1" id="KW-1133">Transmembrane helix</keyword>
<dbReference type="EMBL" id="FZMP01000146">
    <property type="protein sequence ID" value="SNQ61083.1"/>
    <property type="molecule type" value="Genomic_DNA"/>
</dbReference>
<keyword evidence="1" id="KW-0812">Transmembrane</keyword>
<evidence type="ECO:0000313" key="3">
    <source>
        <dbReference type="EMBL" id="SNQ61083.1"/>
    </source>
</evidence>
<feature type="domain" description="DUF1616" evidence="2">
    <location>
        <begin position="16"/>
        <end position="286"/>
    </location>
</feature>
<gene>
    <name evidence="3" type="ORF">MNV_230004</name>
</gene>
<dbReference type="Proteomes" id="UP000218615">
    <property type="component" value="Unassembled WGS sequence"/>
</dbReference>
<evidence type="ECO:0000256" key="1">
    <source>
        <dbReference type="SAM" id="Phobius"/>
    </source>
</evidence>
<dbReference type="InterPro" id="IPR011674">
    <property type="entry name" value="DUF1616"/>
</dbReference>
<organism evidence="3 4">
    <name type="scientific">Candidatus Methanoperedens nitratireducens</name>
    <dbReference type="NCBI Taxonomy" id="1392998"/>
    <lineage>
        <taxon>Archaea</taxon>
        <taxon>Methanobacteriati</taxon>
        <taxon>Methanobacteriota</taxon>
        <taxon>Stenosarchaea group</taxon>
        <taxon>Methanomicrobia</taxon>
        <taxon>Methanosarcinales</taxon>
        <taxon>ANME-2 cluster</taxon>
        <taxon>Candidatus Methanoperedentaceae</taxon>
        <taxon>Candidatus Methanoperedens</taxon>
    </lineage>
</organism>
<dbReference type="Pfam" id="PF07760">
    <property type="entry name" value="DUF1616"/>
    <property type="match status" value="1"/>
</dbReference>
<sequence length="320" mass="36027">MKLHIPEEPPLDLKLIVVYLLLTVIFLTIPPLDETIVRTILGIPMVLFAPGYVLIAALFPGRDDIDGIERAALSFGLSIAIVPLLGLGLNFTPWGIRIMPITVTLILFSLLLWVIAYFRRLQLPQDKRFEVPLKAAIAGIREGFSGQENRTDRILTLILVLSIVFSLITLIYVIVTPKQGEKFTEFYILGASGKASDYPREVSLGVPVNLIVGIVNHEYSDINYTLQVQVQNNTFLEKKVQLGNNQTWENPVTFAINRTGSNLKLEFLLFREGMEAPYRETHLWVNSTEIPETNLYETIKEFIKKFVNSTANPGTNRTKG</sequence>